<evidence type="ECO:0000313" key="2">
    <source>
        <dbReference type="Proteomes" id="UP000887159"/>
    </source>
</evidence>
<keyword evidence="2" id="KW-1185">Reference proteome</keyword>
<dbReference type="AlphaFoldDB" id="A0A8X7BC79"/>
<reference evidence="1" key="1">
    <citation type="submission" date="2020-08" db="EMBL/GenBank/DDBJ databases">
        <title>Multicomponent nature underlies the extraordinary mechanical properties of spider dragline silk.</title>
        <authorList>
            <person name="Kono N."/>
            <person name="Nakamura H."/>
            <person name="Mori M."/>
            <person name="Yoshida Y."/>
            <person name="Ohtoshi R."/>
            <person name="Malay A.D."/>
            <person name="Moran D.A.P."/>
            <person name="Tomita M."/>
            <person name="Numata K."/>
            <person name="Arakawa K."/>
        </authorList>
    </citation>
    <scope>NUCLEOTIDE SEQUENCE</scope>
</reference>
<organism evidence="1 2">
    <name type="scientific">Trichonephila clavipes</name>
    <name type="common">Golden silk orbweaver</name>
    <name type="synonym">Nephila clavipes</name>
    <dbReference type="NCBI Taxonomy" id="2585209"/>
    <lineage>
        <taxon>Eukaryota</taxon>
        <taxon>Metazoa</taxon>
        <taxon>Ecdysozoa</taxon>
        <taxon>Arthropoda</taxon>
        <taxon>Chelicerata</taxon>
        <taxon>Arachnida</taxon>
        <taxon>Araneae</taxon>
        <taxon>Araneomorphae</taxon>
        <taxon>Entelegynae</taxon>
        <taxon>Araneoidea</taxon>
        <taxon>Nephilidae</taxon>
        <taxon>Trichonephila</taxon>
    </lineage>
</organism>
<gene>
    <name evidence="1" type="ORF">TNCV_2485191</name>
</gene>
<name>A0A8X7BC79_TRICX</name>
<comment type="caution">
    <text evidence="1">The sequence shown here is derived from an EMBL/GenBank/DDBJ whole genome shotgun (WGS) entry which is preliminary data.</text>
</comment>
<evidence type="ECO:0000313" key="1">
    <source>
        <dbReference type="EMBL" id="GFY25399.1"/>
    </source>
</evidence>
<dbReference type="Proteomes" id="UP000887159">
    <property type="component" value="Unassembled WGS sequence"/>
</dbReference>
<dbReference type="EMBL" id="BMAU01021371">
    <property type="protein sequence ID" value="GFY25399.1"/>
    <property type="molecule type" value="Genomic_DNA"/>
</dbReference>
<protein>
    <submittedName>
        <fullName evidence="1">Uncharacterized protein</fullName>
    </submittedName>
</protein>
<accession>A0A8X7BC79</accession>
<sequence length="113" mass="12689">MSRSFEQHQVTVQFGLIYPNIDGEHLGVGQESPLFLPLPSTSIKDMRLDGYLEYPYAAKMNPGSDLQHQDGRIPVWRDCGEFTLTTCIRHRPTGSSPGMMVPLNTRLGPLLLF</sequence>
<proteinExistence type="predicted"/>